<evidence type="ECO:0000256" key="1">
    <source>
        <dbReference type="SAM" id="Phobius"/>
    </source>
</evidence>
<organism evidence="2 3">
    <name type="scientific">Flavobacterium lacus</name>
    <dbReference type="NCBI Taxonomy" id="1353778"/>
    <lineage>
        <taxon>Bacteria</taxon>
        <taxon>Pseudomonadati</taxon>
        <taxon>Bacteroidota</taxon>
        <taxon>Flavobacteriia</taxon>
        <taxon>Flavobacteriales</taxon>
        <taxon>Flavobacteriaceae</taxon>
        <taxon>Flavobacterium</taxon>
    </lineage>
</organism>
<keyword evidence="3" id="KW-1185">Reference proteome</keyword>
<evidence type="ECO:0008006" key="4">
    <source>
        <dbReference type="Google" id="ProtNLM"/>
    </source>
</evidence>
<name>A0A328X1K9_9FLAO</name>
<accession>A0A328X1K9</accession>
<dbReference type="EMBL" id="QLSV01000004">
    <property type="protein sequence ID" value="RAR49099.1"/>
    <property type="molecule type" value="Genomic_DNA"/>
</dbReference>
<feature type="transmembrane region" description="Helical" evidence="1">
    <location>
        <begin position="209"/>
        <end position="237"/>
    </location>
</feature>
<feature type="transmembrane region" description="Helical" evidence="1">
    <location>
        <begin position="32"/>
        <end position="51"/>
    </location>
</feature>
<dbReference type="AlphaFoldDB" id="A0A328X1K9"/>
<dbReference type="Proteomes" id="UP000249518">
    <property type="component" value="Unassembled WGS sequence"/>
</dbReference>
<sequence>MFQLFKKRNFSDYISDTFTFFKVTGKHFFKNYFIINGTLLIMLMVLSYFVFKVYFEMIFANIGSSAPNFLEDYFNNNIGLIIGVFLVFFLLIMFISLINYAFPVIYMNLYDRKKGSDFETKEIIAELKSKFGKIVVFFLVIFLLSITAGLIIMGLIIALMFVLIGFVLAIIFIPAILALVQLSFYEYMNSEIGVFDALGKGFEKLKQNFWPIVGSTVVMYFIIQIVVSIFSLVPYIIGIASMFTSLDNGNSQEETLSFVSIMMVLFMCLTLLFSYILNNLLVVNNGIIYYSLREQNENRNTINDIDLIGTDSE</sequence>
<feature type="transmembrane region" description="Helical" evidence="1">
    <location>
        <begin position="163"/>
        <end position="188"/>
    </location>
</feature>
<proteinExistence type="predicted"/>
<comment type="caution">
    <text evidence="2">The sequence shown here is derived from an EMBL/GenBank/DDBJ whole genome shotgun (WGS) entry which is preliminary data.</text>
</comment>
<keyword evidence="1" id="KW-0812">Transmembrane</keyword>
<keyword evidence="1" id="KW-0472">Membrane</keyword>
<reference evidence="2 3" key="1">
    <citation type="submission" date="2018-06" db="EMBL/GenBank/DDBJ databases">
        <title>Genomic Encyclopedia of Type Strains, Phase III (KMG-III): the genomes of soil and plant-associated and newly described type strains.</title>
        <authorList>
            <person name="Whitman W."/>
        </authorList>
    </citation>
    <scope>NUCLEOTIDE SEQUENCE [LARGE SCALE GENOMIC DNA]</scope>
    <source>
        <strain evidence="2 3">CGMCC 1.12504</strain>
    </source>
</reference>
<dbReference type="OrthoDB" id="1149172at2"/>
<gene>
    <name evidence="2" type="ORF">B0I10_104244</name>
</gene>
<evidence type="ECO:0000313" key="3">
    <source>
        <dbReference type="Proteomes" id="UP000249518"/>
    </source>
</evidence>
<feature type="transmembrane region" description="Helical" evidence="1">
    <location>
        <begin position="257"/>
        <end position="277"/>
    </location>
</feature>
<feature type="transmembrane region" description="Helical" evidence="1">
    <location>
        <begin position="78"/>
        <end position="102"/>
    </location>
</feature>
<dbReference type="RefSeq" id="WP_112085548.1">
    <property type="nucleotide sequence ID" value="NZ_QLSV01000004.1"/>
</dbReference>
<keyword evidence="1" id="KW-1133">Transmembrane helix</keyword>
<evidence type="ECO:0000313" key="2">
    <source>
        <dbReference type="EMBL" id="RAR49099.1"/>
    </source>
</evidence>
<protein>
    <recommendedName>
        <fullName evidence="4">Glycerophosphoryl diester phosphodiesterase family protein</fullName>
    </recommendedName>
</protein>
<feature type="transmembrane region" description="Helical" evidence="1">
    <location>
        <begin position="134"/>
        <end position="157"/>
    </location>
</feature>